<gene>
    <name evidence="2" type="ORF">BFF78_02370</name>
</gene>
<organism evidence="2 3">
    <name type="scientific">Streptomyces fodineus</name>
    <dbReference type="NCBI Taxonomy" id="1904616"/>
    <lineage>
        <taxon>Bacteria</taxon>
        <taxon>Bacillati</taxon>
        <taxon>Actinomycetota</taxon>
        <taxon>Actinomycetes</taxon>
        <taxon>Kitasatosporales</taxon>
        <taxon>Streptomycetaceae</taxon>
        <taxon>Streptomyces</taxon>
    </lineage>
</organism>
<dbReference type="Proteomes" id="UP000094960">
    <property type="component" value="Chromosome"/>
</dbReference>
<protein>
    <submittedName>
        <fullName evidence="2">Uncharacterized protein</fullName>
    </submittedName>
</protein>
<evidence type="ECO:0000256" key="1">
    <source>
        <dbReference type="SAM" id="MobiDB-lite"/>
    </source>
</evidence>
<feature type="compositionally biased region" description="Basic and acidic residues" evidence="1">
    <location>
        <begin position="75"/>
        <end position="95"/>
    </location>
</feature>
<evidence type="ECO:0000313" key="2">
    <source>
        <dbReference type="EMBL" id="AOR30069.1"/>
    </source>
</evidence>
<sequence length="95" mass="9841">MRIPLFRTGTPSSPASSGRALRLRRSVPAVAIASPALVLTLPAQADARVLQLLPQNADGTINPGLKPGGDVNGHCPDHAQLADKGYPVEEPRGTA</sequence>
<proteinExistence type="predicted"/>
<name>A0A1D7Y3W5_9ACTN</name>
<feature type="region of interest" description="Disordered" evidence="1">
    <location>
        <begin position="61"/>
        <end position="95"/>
    </location>
</feature>
<reference evidence="3" key="1">
    <citation type="submission" date="2016-09" db="EMBL/GenBank/DDBJ databases">
        <title>Streptomyces puniciscabiei strain:TW1S1 Genome sequencing and assembly.</title>
        <authorList>
            <person name="Kim M.-K."/>
            <person name="Kim S.B."/>
        </authorList>
    </citation>
    <scope>NUCLEOTIDE SEQUENCE [LARGE SCALE GENOMIC DNA]</scope>
    <source>
        <strain evidence="3">TW1S1</strain>
    </source>
</reference>
<dbReference type="AlphaFoldDB" id="A0A1D7Y3W5"/>
<keyword evidence="3" id="KW-1185">Reference proteome</keyword>
<accession>A0A1D7Y3W5</accession>
<dbReference type="KEGG" id="spun:BFF78_02370"/>
<dbReference type="RefSeq" id="WP_069776723.1">
    <property type="nucleotide sequence ID" value="NZ_CP017248.1"/>
</dbReference>
<dbReference type="EMBL" id="CP017248">
    <property type="protein sequence ID" value="AOR30069.1"/>
    <property type="molecule type" value="Genomic_DNA"/>
</dbReference>
<evidence type="ECO:0000313" key="3">
    <source>
        <dbReference type="Proteomes" id="UP000094960"/>
    </source>
</evidence>